<dbReference type="SUPFAM" id="SSF51430">
    <property type="entry name" value="NAD(P)-linked oxidoreductase"/>
    <property type="match status" value="1"/>
</dbReference>
<evidence type="ECO:0000259" key="1">
    <source>
        <dbReference type="Pfam" id="PF00248"/>
    </source>
</evidence>
<sequence>MQHRELGRSGLHIAPLVLGANVFGWTADEATSFQVLDAFVAGGGNAIDTADGYSVWVPGHQGGESETIIGKWLKKRGRRDDVIIATKVGWEITPTQKGLSKDYILRTVEGSLKRLQTDYIDLYQSHKDDPTVSVQEPLEAYAQLIKDGKVRAIGASNFSAERLTQALQASEQHGLPRYETLQPLYNLYDRADFEQQLLPVVQQYGLGVIPYYGLAAGFLTGKYRSAADLQKSARGGGVGQKYLNEKGLRILQALDAVAATHNVTPAQVALAWIMAQPGLTAPIASATSVGQLQELLPALQLHLPPSDVEQLNQAST</sequence>
<dbReference type="InterPro" id="IPR020471">
    <property type="entry name" value="AKR"/>
</dbReference>
<dbReference type="InterPro" id="IPR023210">
    <property type="entry name" value="NADP_OxRdtase_dom"/>
</dbReference>
<dbReference type="Proteomes" id="UP001500454">
    <property type="component" value="Unassembled WGS sequence"/>
</dbReference>
<dbReference type="RefSeq" id="WP_345221370.1">
    <property type="nucleotide sequence ID" value="NZ_BAABHA010000002.1"/>
</dbReference>
<dbReference type="EMBL" id="BAABHA010000002">
    <property type="protein sequence ID" value="GAA4374774.1"/>
    <property type="molecule type" value="Genomic_DNA"/>
</dbReference>
<dbReference type="PANTHER" id="PTHR43364">
    <property type="entry name" value="NADH-SPECIFIC METHYLGLYOXAL REDUCTASE-RELATED"/>
    <property type="match status" value="1"/>
</dbReference>
<proteinExistence type="predicted"/>
<gene>
    <name evidence="2" type="ORF">GCM10023186_06570</name>
</gene>
<dbReference type="PRINTS" id="PR00069">
    <property type="entry name" value="ALDKETRDTASE"/>
</dbReference>
<accession>A0ABP8IUX3</accession>
<dbReference type="PANTHER" id="PTHR43364:SF6">
    <property type="entry name" value="OXIDOREDUCTASE-RELATED"/>
    <property type="match status" value="1"/>
</dbReference>
<feature type="domain" description="NADP-dependent oxidoreductase" evidence="1">
    <location>
        <begin position="15"/>
        <end position="314"/>
    </location>
</feature>
<reference evidence="3" key="1">
    <citation type="journal article" date="2019" name="Int. J. Syst. Evol. Microbiol.">
        <title>The Global Catalogue of Microorganisms (GCM) 10K type strain sequencing project: providing services to taxonomists for standard genome sequencing and annotation.</title>
        <authorList>
            <consortium name="The Broad Institute Genomics Platform"/>
            <consortium name="The Broad Institute Genome Sequencing Center for Infectious Disease"/>
            <person name="Wu L."/>
            <person name="Ma J."/>
        </authorList>
    </citation>
    <scope>NUCLEOTIDE SEQUENCE [LARGE SCALE GENOMIC DNA]</scope>
    <source>
        <strain evidence="3">JCM 17924</strain>
    </source>
</reference>
<organism evidence="2 3">
    <name type="scientific">Hymenobacter koreensis</name>
    <dbReference type="NCBI Taxonomy" id="1084523"/>
    <lineage>
        <taxon>Bacteria</taxon>
        <taxon>Pseudomonadati</taxon>
        <taxon>Bacteroidota</taxon>
        <taxon>Cytophagia</taxon>
        <taxon>Cytophagales</taxon>
        <taxon>Hymenobacteraceae</taxon>
        <taxon>Hymenobacter</taxon>
    </lineage>
</organism>
<name>A0ABP8IUX3_9BACT</name>
<dbReference type="InterPro" id="IPR050523">
    <property type="entry name" value="AKR_Detox_Biosynth"/>
</dbReference>
<evidence type="ECO:0000313" key="3">
    <source>
        <dbReference type="Proteomes" id="UP001500454"/>
    </source>
</evidence>
<comment type="caution">
    <text evidence="2">The sequence shown here is derived from an EMBL/GenBank/DDBJ whole genome shotgun (WGS) entry which is preliminary data.</text>
</comment>
<dbReference type="Pfam" id="PF00248">
    <property type="entry name" value="Aldo_ket_red"/>
    <property type="match status" value="1"/>
</dbReference>
<protein>
    <submittedName>
        <fullName evidence="2">Aldo/keto reductase</fullName>
    </submittedName>
</protein>
<dbReference type="Gene3D" id="3.20.20.100">
    <property type="entry name" value="NADP-dependent oxidoreductase domain"/>
    <property type="match status" value="1"/>
</dbReference>
<dbReference type="CDD" id="cd19081">
    <property type="entry name" value="AKR_AKR9C1"/>
    <property type="match status" value="1"/>
</dbReference>
<keyword evidence="3" id="KW-1185">Reference proteome</keyword>
<dbReference type="InterPro" id="IPR036812">
    <property type="entry name" value="NAD(P)_OxRdtase_dom_sf"/>
</dbReference>
<evidence type="ECO:0000313" key="2">
    <source>
        <dbReference type="EMBL" id="GAA4374774.1"/>
    </source>
</evidence>